<gene>
    <name evidence="5" type="ORF">GSTUAT00005885001</name>
</gene>
<protein>
    <recommendedName>
        <fullName evidence="4">DUF676 domain-containing protein</fullName>
    </recommendedName>
</protein>
<feature type="compositionally biased region" description="Basic and acidic residues" evidence="3">
    <location>
        <begin position="603"/>
        <end position="616"/>
    </location>
</feature>
<feature type="domain" description="DUF676" evidence="4">
    <location>
        <begin position="268"/>
        <end position="533"/>
    </location>
</feature>
<feature type="compositionally biased region" description="Basic residues" evidence="3">
    <location>
        <begin position="369"/>
        <end position="380"/>
    </location>
</feature>
<evidence type="ECO:0000256" key="1">
    <source>
        <dbReference type="ARBA" id="ARBA00007920"/>
    </source>
</evidence>
<evidence type="ECO:0000256" key="3">
    <source>
        <dbReference type="SAM" id="MobiDB-lite"/>
    </source>
</evidence>
<dbReference type="Proteomes" id="UP001412239">
    <property type="component" value="Unassembled WGS sequence"/>
</dbReference>
<keyword evidence="2" id="KW-0443">Lipid metabolism</keyword>
<feature type="region of interest" description="Disordered" evidence="3">
    <location>
        <begin position="70"/>
        <end position="103"/>
    </location>
</feature>
<dbReference type="Gene3D" id="3.40.50.1820">
    <property type="entry name" value="alpha/beta hydrolase"/>
    <property type="match status" value="1"/>
</dbReference>
<proteinExistence type="inferred from homology"/>
<evidence type="ECO:0000256" key="2">
    <source>
        <dbReference type="ARBA" id="ARBA00022963"/>
    </source>
</evidence>
<dbReference type="InterPro" id="IPR016445">
    <property type="entry name" value="Rog1_fam"/>
</dbReference>
<feature type="region of interest" description="Disordered" evidence="3">
    <location>
        <begin position="240"/>
        <end position="267"/>
    </location>
</feature>
<keyword evidence="2" id="KW-0442">Lipid degradation</keyword>
<accession>A0A292PR54</accession>
<feature type="region of interest" description="Disordered" evidence="3">
    <location>
        <begin position="192"/>
        <end position="211"/>
    </location>
</feature>
<name>A0A292PR54_9PEZI</name>
<feature type="compositionally biased region" description="Low complexity" evidence="3">
    <location>
        <begin position="630"/>
        <end position="648"/>
    </location>
</feature>
<dbReference type="InterPro" id="IPR044294">
    <property type="entry name" value="Lipase-like"/>
</dbReference>
<organism evidence="5 6">
    <name type="scientific">Tuber aestivum</name>
    <name type="common">summer truffle</name>
    <dbReference type="NCBI Taxonomy" id="59557"/>
    <lineage>
        <taxon>Eukaryota</taxon>
        <taxon>Fungi</taxon>
        <taxon>Dikarya</taxon>
        <taxon>Ascomycota</taxon>
        <taxon>Pezizomycotina</taxon>
        <taxon>Pezizomycetes</taxon>
        <taxon>Pezizales</taxon>
        <taxon>Tuberaceae</taxon>
        <taxon>Tuber</taxon>
    </lineage>
</organism>
<dbReference type="PANTHER" id="PTHR12482:SF62">
    <property type="entry name" value="LIPASE ROG1-RELATED"/>
    <property type="match status" value="1"/>
</dbReference>
<sequence length="971" mass="106463">MLLLHTSNISRVGDIHRYTLTYAPPIGRTGPPPTALYLRIKNTAPLPFRAAYLHGPYTLYVSVRRKEFQPWQSRTPGTQGRDEELRGEADRSSEGGVGEGGIPEFDPHLKAGASFYATLPLPAELIEDASRKYDTDLVGSSGERQMVVYDVKRRTSVTWIVEVVSQAIFSANASVSFEVLLGEDEKCLNTGYGFGSGSPSPRPESTGSGDSEVLHKALHVRLQGTRDLWNIPAFPSWGDEDEIRSELDPDEQDEERERTRENRRKRKTKKVHLVIVTHGLHSNTGADMLFMKEAIDEEYRKGEIAAREKAVREGTEFNEDDREMVVVRGFHGNVCRTERGIKFLGRRLARYVLNLVNPNSRPPSPVPHKLQKPRKPHHHPHLDAPPSPTLEDIPPYEITSISFIGHSLGGLIQTYAMAYIHAYSPNFFSLHKPINFVALATPFLGLSNENPIYVKFALDFGLVGRTGQDLGLTWRAPFPLPAFAKPSSPNEADTSKPLLRILPTGPAHDVLKMFRNRTVYANVVNDGIVPLRTSCLLFLDWKGLGKVEKARRENGAVGGLVEWGWGQLTNGTGRGVSPRTSVYGAGPSTGSSPTTPWFNYGTRKSEQKVEENRVAEAPKTAEPPRRETESGMSASSYDSSESSATNSAPNPFTSILALFRPQTAKRKGKEKATPKIYRRSQTIDMEPNVKPGSTIPEPPSPPSPGLPISPNLLAPPRTSILEAAGDVLNPPLPSPTFILDPNSRPRTIFHDRIYSATDIPPPSQSNPLKAEEKIARAYHAGVSWRKVLVRLEPDAHNNLIVRRMFANAYGWPVVQHLAETHFGASHAATTDDALESHQDQADIAGDEDLEVDDASRVGGRKRSHTESSAQWSDRAFLASDDEDEPPQTEEIPAFLEASTATTQSKAREHKTPCPAEVAKVSVLASPSEAPGSLGVLGAGGGVGLASSDAVRMLRGNVEEGVAERVARLGFN</sequence>
<feature type="compositionally biased region" description="Polar residues" evidence="3">
    <location>
        <begin position="197"/>
        <end position="209"/>
    </location>
</feature>
<feature type="compositionally biased region" description="Polar residues" evidence="3">
    <location>
        <begin position="588"/>
        <end position="597"/>
    </location>
</feature>
<keyword evidence="6" id="KW-1185">Reference proteome</keyword>
<feature type="compositionally biased region" description="Acidic residues" evidence="3">
    <location>
        <begin position="240"/>
        <end position="254"/>
    </location>
</feature>
<dbReference type="GO" id="GO:0047372">
    <property type="term" value="F:monoacylglycerol lipase activity"/>
    <property type="evidence" value="ECO:0007669"/>
    <property type="project" value="TreeGrafter"/>
</dbReference>
<feature type="region of interest" description="Disordered" evidence="3">
    <location>
        <begin position="828"/>
        <end position="888"/>
    </location>
</feature>
<evidence type="ECO:0000313" key="5">
    <source>
        <dbReference type="EMBL" id="CUS10039.1"/>
    </source>
</evidence>
<dbReference type="InterPro" id="IPR007751">
    <property type="entry name" value="DUF676_lipase-like"/>
</dbReference>
<feature type="compositionally biased region" description="Basic and acidic residues" evidence="3">
    <location>
        <begin position="80"/>
        <end position="93"/>
    </location>
</feature>
<dbReference type="SUPFAM" id="SSF53474">
    <property type="entry name" value="alpha/beta-Hydrolases"/>
    <property type="match status" value="1"/>
</dbReference>
<evidence type="ECO:0000313" key="6">
    <source>
        <dbReference type="Proteomes" id="UP001412239"/>
    </source>
</evidence>
<dbReference type="PIRSF" id="PIRSF005412">
    <property type="entry name" value="UCP005412_abhydr"/>
    <property type="match status" value="1"/>
</dbReference>
<comment type="similarity">
    <text evidence="1">Belongs to the putative lipase ROG1 family.</text>
</comment>
<reference evidence="5" key="1">
    <citation type="submission" date="2015-10" db="EMBL/GenBank/DDBJ databases">
        <authorList>
            <person name="Regsiter A."/>
            <person name="william w."/>
        </authorList>
    </citation>
    <scope>NUCLEOTIDE SEQUENCE</scope>
    <source>
        <strain evidence="5">Montdore</strain>
    </source>
</reference>
<dbReference type="GO" id="GO:0016042">
    <property type="term" value="P:lipid catabolic process"/>
    <property type="evidence" value="ECO:0007669"/>
    <property type="project" value="UniProtKB-KW"/>
</dbReference>
<dbReference type="Pfam" id="PF05057">
    <property type="entry name" value="DUF676"/>
    <property type="match status" value="1"/>
</dbReference>
<dbReference type="AlphaFoldDB" id="A0A292PR54"/>
<dbReference type="PANTHER" id="PTHR12482">
    <property type="entry name" value="LIPASE ROG1-RELATED-RELATED"/>
    <property type="match status" value="1"/>
</dbReference>
<dbReference type="EMBL" id="LN891060">
    <property type="protein sequence ID" value="CUS10039.1"/>
    <property type="molecule type" value="Genomic_DNA"/>
</dbReference>
<feature type="region of interest" description="Disordered" evidence="3">
    <location>
        <begin position="568"/>
        <end position="714"/>
    </location>
</feature>
<evidence type="ECO:0000259" key="4">
    <source>
        <dbReference type="Pfam" id="PF05057"/>
    </source>
</evidence>
<dbReference type="InterPro" id="IPR029058">
    <property type="entry name" value="AB_hydrolase_fold"/>
</dbReference>
<feature type="region of interest" description="Disordered" evidence="3">
    <location>
        <begin position="359"/>
        <end position="389"/>
    </location>
</feature>
<feature type="compositionally biased region" description="Pro residues" evidence="3">
    <location>
        <begin position="696"/>
        <end position="707"/>
    </location>
</feature>